<dbReference type="InterPro" id="IPR000961">
    <property type="entry name" value="AGC-kinase_C"/>
</dbReference>
<proteinExistence type="inferred from homology"/>
<evidence type="ECO:0000256" key="9">
    <source>
        <dbReference type="ARBA" id="ARBA00048679"/>
    </source>
</evidence>
<gene>
    <name evidence="13" type="ORF">ZOSMA_166G00670</name>
</gene>
<comment type="caution">
    <text evidence="13">The sequence shown here is derived from an EMBL/GenBank/DDBJ whole genome shotgun (WGS) entry which is preliminary data.</text>
</comment>
<keyword evidence="3" id="KW-0723">Serine/threonine-protein kinase</keyword>
<dbReference type="GO" id="GO:0005737">
    <property type="term" value="C:cytoplasm"/>
    <property type="evidence" value="ECO:0000318"/>
    <property type="project" value="GO_Central"/>
</dbReference>
<dbReference type="SMART" id="SM00220">
    <property type="entry name" value="S_TKc"/>
    <property type="match status" value="1"/>
</dbReference>
<evidence type="ECO:0000256" key="3">
    <source>
        <dbReference type="ARBA" id="ARBA00022527"/>
    </source>
</evidence>
<dbReference type="GO" id="GO:0005524">
    <property type="term" value="F:ATP binding"/>
    <property type="evidence" value="ECO:0007669"/>
    <property type="project" value="UniProtKB-KW"/>
</dbReference>
<dbReference type="FunFam" id="1.10.510.10:FF:000294">
    <property type="entry name" value="Serine/threonine-protein kinase OXI1"/>
    <property type="match status" value="1"/>
</dbReference>
<dbReference type="PANTHER" id="PTHR45637">
    <property type="entry name" value="FLIPPASE KINASE 1-RELATED"/>
    <property type="match status" value="1"/>
</dbReference>
<comment type="similarity">
    <text evidence="1">Belongs to the protein kinase superfamily. AGC Ser/Thr protein kinase family.</text>
</comment>
<evidence type="ECO:0000313" key="13">
    <source>
        <dbReference type="EMBL" id="KMZ72367.1"/>
    </source>
</evidence>
<dbReference type="GO" id="GO:0005886">
    <property type="term" value="C:plasma membrane"/>
    <property type="evidence" value="ECO:0000318"/>
    <property type="project" value="GO_Central"/>
</dbReference>
<feature type="compositionally biased region" description="Low complexity" evidence="10">
    <location>
        <begin position="278"/>
        <end position="296"/>
    </location>
</feature>
<comment type="catalytic activity">
    <reaction evidence="8">
        <text>L-threonyl-[protein] + ATP = O-phospho-L-threonyl-[protein] + ADP + H(+)</text>
        <dbReference type="Rhea" id="RHEA:46608"/>
        <dbReference type="Rhea" id="RHEA-COMP:11060"/>
        <dbReference type="Rhea" id="RHEA-COMP:11605"/>
        <dbReference type="ChEBI" id="CHEBI:15378"/>
        <dbReference type="ChEBI" id="CHEBI:30013"/>
        <dbReference type="ChEBI" id="CHEBI:30616"/>
        <dbReference type="ChEBI" id="CHEBI:61977"/>
        <dbReference type="ChEBI" id="CHEBI:456216"/>
        <dbReference type="EC" id="2.7.11.1"/>
    </reaction>
</comment>
<dbReference type="InterPro" id="IPR008271">
    <property type="entry name" value="Ser/Thr_kinase_AS"/>
</dbReference>
<evidence type="ECO:0000256" key="7">
    <source>
        <dbReference type="ARBA" id="ARBA00022840"/>
    </source>
</evidence>
<accession>A0A0K9PVT5</accession>
<dbReference type="STRING" id="29655.A0A0K9PVT5"/>
<dbReference type="InterPro" id="IPR011009">
    <property type="entry name" value="Kinase-like_dom_sf"/>
</dbReference>
<keyword evidence="7" id="KW-0067">ATP-binding</keyword>
<evidence type="ECO:0000256" key="5">
    <source>
        <dbReference type="ARBA" id="ARBA00022741"/>
    </source>
</evidence>
<evidence type="ECO:0000256" key="10">
    <source>
        <dbReference type="SAM" id="MobiDB-lite"/>
    </source>
</evidence>
<dbReference type="Pfam" id="PF00069">
    <property type="entry name" value="Pkinase"/>
    <property type="match status" value="2"/>
</dbReference>
<feature type="region of interest" description="Disordered" evidence="10">
    <location>
        <begin position="247"/>
        <end position="296"/>
    </location>
</feature>
<dbReference type="OMA" id="ANKGNEN"/>
<evidence type="ECO:0000256" key="4">
    <source>
        <dbReference type="ARBA" id="ARBA00022679"/>
    </source>
</evidence>
<dbReference type="Gene3D" id="1.10.510.10">
    <property type="entry name" value="Transferase(Phosphotransferase) domain 1"/>
    <property type="match status" value="2"/>
</dbReference>
<dbReference type="Gene3D" id="3.30.200.20">
    <property type="entry name" value="Phosphorylase Kinase, domain 1"/>
    <property type="match status" value="1"/>
</dbReference>
<dbReference type="PROSITE" id="PS51285">
    <property type="entry name" value="AGC_KINASE_CTER"/>
    <property type="match status" value="1"/>
</dbReference>
<keyword evidence="4" id="KW-0808">Transferase</keyword>
<dbReference type="PROSITE" id="PS50011">
    <property type="entry name" value="PROTEIN_KINASE_DOM"/>
    <property type="match status" value="1"/>
</dbReference>
<dbReference type="PROSITE" id="PS00108">
    <property type="entry name" value="PROTEIN_KINASE_ST"/>
    <property type="match status" value="1"/>
</dbReference>
<dbReference type="InterPro" id="IPR000719">
    <property type="entry name" value="Prot_kinase_dom"/>
</dbReference>
<name>A0A0K9PVT5_ZOSMR</name>
<dbReference type="SUPFAM" id="SSF56112">
    <property type="entry name" value="Protein kinase-like (PK-like)"/>
    <property type="match status" value="1"/>
</dbReference>
<dbReference type="EMBL" id="LFYR01000636">
    <property type="protein sequence ID" value="KMZ72367.1"/>
    <property type="molecule type" value="Genomic_DNA"/>
</dbReference>
<keyword evidence="6 13" id="KW-0418">Kinase</keyword>
<dbReference type="FunFam" id="1.10.510.10:FF:000312">
    <property type="entry name" value="Serine/threonine-protein kinase OXI1"/>
    <property type="match status" value="1"/>
</dbReference>
<dbReference type="Proteomes" id="UP000036987">
    <property type="component" value="Unassembled WGS sequence"/>
</dbReference>
<feature type="domain" description="AGC-kinase C-terminal" evidence="12">
    <location>
        <begin position="391"/>
        <end position="469"/>
    </location>
</feature>
<keyword evidence="5" id="KW-0547">Nucleotide-binding</keyword>
<comment type="catalytic activity">
    <reaction evidence="9">
        <text>L-seryl-[protein] + ATP = O-phospho-L-seryl-[protein] + ADP + H(+)</text>
        <dbReference type="Rhea" id="RHEA:17989"/>
        <dbReference type="Rhea" id="RHEA-COMP:9863"/>
        <dbReference type="Rhea" id="RHEA-COMP:11604"/>
        <dbReference type="ChEBI" id="CHEBI:15378"/>
        <dbReference type="ChEBI" id="CHEBI:29999"/>
        <dbReference type="ChEBI" id="CHEBI:30616"/>
        <dbReference type="ChEBI" id="CHEBI:83421"/>
        <dbReference type="ChEBI" id="CHEBI:456216"/>
        <dbReference type="EC" id="2.7.11.1"/>
    </reaction>
</comment>
<dbReference type="OrthoDB" id="432483at2759"/>
<evidence type="ECO:0000313" key="14">
    <source>
        <dbReference type="Proteomes" id="UP000036987"/>
    </source>
</evidence>
<dbReference type="AlphaFoldDB" id="A0A0K9PVT5"/>
<dbReference type="EC" id="2.7.11.1" evidence="2"/>
<organism evidence="13 14">
    <name type="scientific">Zostera marina</name>
    <name type="common">Eelgrass</name>
    <dbReference type="NCBI Taxonomy" id="29655"/>
    <lineage>
        <taxon>Eukaryota</taxon>
        <taxon>Viridiplantae</taxon>
        <taxon>Streptophyta</taxon>
        <taxon>Embryophyta</taxon>
        <taxon>Tracheophyta</taxon>
        <taxon>Spermatophyta</taxon>
        <taxon>Magnoliopsida</taxon>
        <taxon>Liliopsida</taxon>
        <taxon>Zosteraceae</taxon>
        <taxon>Zostera</taxon>
    </lineage>
</organism>
<evidence type="ECO:0000256" key="6">
    <source>
        <dbReference type="ARBA" id="ARBA00022777"/>
    </source>
</evidence>
<reference evidence="14" key="1">
    <citation type="journal article" date="2016" name="Nature">
        <title>The genome of the seagrass Zostera marina reveals angiosperm adaptation to the sea.</title>
        <authorList>
            <person name="Olsen J.L."/>
            <person name="Rouze P."/>
            <person name="Verhelst B."/>
            <person name="Lin Y.-C."/>
            <person name="Bayer T."/>
            <person name="Collen J."/>
            <person name="Dattolo E."/>
            <person name="De Paoli E."/>
            <person name="Dittami S."/>
            <person name="Maumus F."/>
            <person name="Michel G."/>
            <person name="Kersting A."/>
            <person name="Lauritano C."/>
            <person name="Lohaus R."/>
            <person name="Toepel M."/>
            <person name="Tonon T."/>
            <person name="Vanneste K."/>
            <person name="Amirebrahimi M."/>
            <person name="Brakel J."/>
            <person name="Bostroem C."/>
            <person name="Chovatia M."/>
            <person name="Grimwood J."/>
            <person name="Jenkins J.W."/>
            <person name="Jueterbock A."/>
            <person name="Mraz A."/>
            <person name="Stam W.T."/>
            <person name="Tice H."/>
            <person name="Bornberg-Bauer E."/>
            <person name="Green P.J."/>
            <person name="Pearson G.A."/>
            <person name="Procaccini G."/>
            <person name="Duarte C.M."/>
            <person name="Schmutz J."/>
            <person name="Reusch T.B.H."/>
            <person name="Van de Peer Y."/>
        </authorList>
    </citation>
    <scope>NUCLEOTIDE SEQUENCE [LARGE SCALE GENOMIC DNA]</scope>
    <source>
        <strain evidence="14">cv. Finnish</strain>
    </source>
</reference>
<feature type="domain" description="Protein kinase" evidence="11">
    <location>
        <begin position="49"/>
        <end position="390"/>
    </location>
</feature>
<evidence type="ECO:0000259" key="12">
    <source>
        <dbReference type="PROSITE" id="PS51285"/>
    </source>
</evidence>
<dbReference type="GO" id="GO:0004674">
    <property type="term" value="F:protein serine/threonine kinase activity"/>
    <property type="evidence" value="ECO:0000318"/>
    <property type="project" value="GO_Central"/>
</dbReference>
<evidence type="ECO:0000256" key="2">
    <source>
        <dbReference type="ARBA" id="ARBA00012513"/>
    </source>
</evidence>
<dbReference type="GO" id="GO:0005634">
    <property type="term" value="C:nucleus"/>
    <property type="evidence" value="ECO:0000318"/>
    <property type="project" value="GO_Central"/>
</dbReference>
<evidence type="ECO:0000256" key="8">
    <source>
        <dbReference type="ARBA" id="ARBA00047899"/>
    </source>
</evidence>
<sequence>MEANEILAHQDTDNNINKDLEFWIIDNGSSTKSTMTEVNVALPLDLGDLRAVSVLGRGAKGVVFLVQVGDGRLLALKAISRSNIENKKEKGSVEDQYRRIWFERDVLSVLRFPLLPSLRGFVSTDEIIGFAIDRCSGGDLGSLLKRQTENMFSEDIIRFYAAELVLVLEHLHGLGIAYRDLKPGNILIQDSGHLMLVDFDLSKKLPLRKTLTSNASESNLDEVVVAKRRPPRHHHPRFVKSWFSCKSRSSSAPDLTMIQEKSEAKRPPIPSPRQSVASTTSSSTTGSSTSSTKSNSFVGTEEYVAPEIVQGKGHDFAVDWWGLGVVLYEMSYGKTPFRGQNRKETFYRILTKEPDLVGEKTPLRVLIRKLLDKDPNTRICVKDIKQAEFFRNIDWNSVVEIFRPPFIPADEENSRGGSVLDDVIDVEKYVKGIFENNPKSTNDSFENLENTQNNDKKENCIETSDFLVF</sequence>
<protein>
    <recommendedName>
        <fullName evidence="2">non-specific serine/threonine protein kinase</fullName>
        <ecNumber evidence="2">2.7.11.1</ecNumber>
    </recommendedName>
</protein>
<keyword evidence="14" id="KW-1185">Reference proteome</keyword>
<evidence type="ECO:0000256" key="1">
    <source>
        <dbReference type="ARBA" id="ARBA00009903"/>
    </source>
</evidence>
<evidence type="ECO:0000259" key="11">
    <source>
        <dbReference type="PROSITE" id="PS50011"/>
    </source>
</evidence>